<name>A0AA38HLW5_9CUCU</name>
<evidence type="ECO:0000313" key="1">
    <source>
        <dbReference type="EMBL" id="KAJ3639491.1"/>
    </source>
</evidence>
<reference evidence="1" key="1">
    <citation type="journal article" date="2023" name="G3 (Bethesda)">
        <title>Whole genome assemblies of Zophobas morio and Tenebrio molitor.</title>
        <authorList>
            <person name="Kaur S."/>
            <person name="Stinson S.A."/>
            <person name="diCenzo G.C."/>
        </authorList>
    </citation>
    <scope>NUCLEOTIDE SEQUENCE</scope>
    <source>
        <strain evidence="1">QUZm001</strain>
    </source>
</reference>
<protein>
    <submittedName>
        <fullName evidence="1">Uncharacterized protein</fullName>
    </submittedName>
</protein>
<dbReference type="AlphaFoldDB" id="A0AA38HLW5"/>
<evidence type="ECO:0000313" key="2">
    <source>
        <dbReference type="Proteomes" id="UP001168821"/>
    </source>
</evidence>
<dbReference type="Proteomes" id="UP001168821">
    <property type="component" value="Unassembled WGS sequence"/>
</dbReference>
<accession>A0AA38HLW5</accession>
<organism evidence="1 2">
    <name type="scientific">Zophobas morio</name>
    <dbReference type="NCBI Taxonomy" id="2755281"/>
    <lineage>
        <taxon>Eukaryota</taxon>
        <taxon>Metazoa</taxon>
        <taxon>Ecdysozoa</taxon>
        <taxon>Arthropoda</taxon>
        <taxon>Hexapoda</taxon>
        <taxon>Insecta</taxon>
        <taxon>Pterygota</taxon>
        <taxon>Neoptera</taxon>
        <taxon>Endopterygota</taxon>
        <taxon>Coleoptera</taxon>
        <taxon>Polyphaga</taxon>
        <taxon>Cucujiformia</taxon>
        <taxon>Tenebrionidae</taxon>
        <taxon>Zophobas</taxon>
    </lineage>
</organism>
<keyword evidence="2" id="KW-1185">Reference proteome</keyword>
<comment type="caution">
    <text evidence="1">The sequence shown here is derived from an EMBL/GenBank/DDBJ whole genome shotgun (WGS) entry which is preliminary data.</text>
</comment>
<dbReference type="EMBL" id="JALNTZ010000010">
    <property type="protein sequence ID" value="KAJ3639491.1"/>
    <property type="molecule type" value="Genomic_DNA"/>
</dbReference>
<proteinExistence type="predicted"/>
<sequence>MTSEYASLVRTLPEYVLRKNRKKGGKSTRGPPGIGFNLTENGDYDIAGHKLVNVKQPENPGDAVNLQYLTSASTKWNSAREALVHEMDVLHATVDKVNDNMIKKDDSQSILKIVKPELSNMIKKDDAETIVNIVKPELSNMITKDDSQSILKIVKPELSNMIKKDDSESVLKIVKPELSNMIKKDSLNLTATRKYIDIGNRRLVKTANAIDKYDVVNKGQLDDTLINYGHYSFLQFVGKIRFIKEVDGQKAVTVLFLYFDGEGFIRLPMDVEVVKFYSTANLKDLNISNNKGTIDVSKPFIVRESDLLSFMIKKEKVNTDENLGGYNHNKPYLLSTPIFFYMLVKFSV</sequence>
<gene>
    <name evidence="1" type="ORF">Zmor_002850</name>
</gene>